<dbReference type="OrthoDB" id="7401140at2759"/>
<organism evidence="2 3">
    <name type="scientific">Brenthis ino</name>
    <name type="common">lesser marbled fritillary</name>
    <dbReference type="NCBI Taxonomy" id="405034"/>
    <lineage>
        <taxon>Eukaryota</taxon>
        <taxon>Metazoa</taxon>
        <taxon>Ecdysozoa</taxon>
        <taxon>Arthropoda</taxon>
        <taxon>Hexapoda</taxon>
        <taxon>Insecta</taxon>
        <taxon>Pterygota</taxon>
        <taxon>Neoptera</taxon>
        <taxon>Endopterygota</taxon>
        <taxon>Lepidoptera</taxon>
        <taxon>Glossata</taxon>
        <taxon>Ditrysia</taxon>
        <taxon>Papilionoidea</taxon>
        <taxon>Nymphalidae</taxon>
        <taxon>Heliconiinae</taxon>
        <taxon>Argynnini</taxon>
        <taxon>Brenthis</taxon>
    </lineage>
</organism>
<dbReference type="SUPFAM" id="SSF57567">
    <property type="entry name" value="Serine protease inhibitors"/>
    <property type="match status" value="1"/>
</dbReference>
<dbReference type="EMBL" id="OV170227">
    <property type="protein sequence ID" value="CAH0728595.1"/>
    <property type="molecule type" value="Genomic_DNA"/>
</dbReference>
<gene>
    <name evidence="2" type="ORF">BINO364_LOCUS13797</name>
</gene>
<accession>A0A8J9YJ42</accession>
<feature type="chain" id="PRO_5035458251" description="TIL domain-containing protein" evidence="1">
    <location>
        <begin position="19"/>
        <end position="85"/>
    </location>
</feature>
<evidence type="ECO:0000256" key="1">
    <source>
        <dbReference type="SAM" id="SignalP"/>
    </source>
</evidence>
<evidence type="ECO:0000313" key="2">
    <source>
        <dbReference type="EMBL" id="CAH0728595.1"/>
    </source>
</evidence>
<keyword evidence="1" id="KW-0732">Signal</keyword>
<dbReference type="InterPro" id="IPR036084">
    <property type="entry name" value="Ser_inhib-like_sf"/>
</dbReference>
<name>A0A8J9YJ42_9NEOP</name>
<dbReference type="AlphaFoldDB" id="A0A8J9YJ42"/>
<feature type="non-terminal residue" evidence="2">
    <location>
        <position position="85"/>
    </location>
</feature>
<dbReference type="Gene3D" id="2.10.25.10">
    <property type="entry name" value="Laminin"/>
    <property type="match status" value="1"/>
</dbReference>
<evidence type="ECO:0000313" key="3">
    <source>
        <dbReference type="Proteomes" id="UP000838878"/>
    </source>
</evidence>
<proteinExistence type="predicted"/>
<keyword evidence="3" id="KW-1185">Reference proteome</keyword>
<evidence type="ECO:0008006" key="4">
    <source>
        <dbReference type="Google" id="ProtNLM"/>
    </source>
</evidence>
<reference evidence="2" key="1">
    <citation type="submission" date="2021-12" db="EMBL/GenBank/DDBJ databases">
        <authorList>
            <person name="Martin H S."/>
        </authorList>
    </citation>
    <scope>NUCLEOTIDE SEQUENCE</scope>
</reference>
<feature type="signal peptide" evidence="1">
    <location>
        <begin position="1"/>
        <end position="18"/>
    </location>
</feature>
<dbReference type="Proteomes" id="UP000838878">
    <property type="component" value="Chromosome 7"/>
</dbReference>
<sequence>MKFALFALVLTGIVTVFTQFIPSSKMSSMRREHTVLYYPQKAKPTCQNPTIHEREFSACDIPDCFCNTPNVRDTRTNKCIPLSEC</sequence>
<protein>
    <recommendedName>
        <fullName evidence="4">TIL domain-containing protein</fullName>
    </recommendedName>
</protein>